<dbReference type="EMBL" id="BPLR01010677">
    <property type="protein sequence ID" value="GIY40933.1"/>
    <property type="molecule type" value="Genomic_DNA"/>
</dbReference>
<dbReference type="Proteomes" id="UP001054945">
    <property type="component" value="Unassembled WGS sequence"/>
</dbReference>
<accession>A0AAV4T2R0</accession>
<gene>
    <name evidence="1" type="ORF">CEXT_651131</name>
</gene>
<sequence length="129" mass="14927">MTRRHHNEGGLSVPLCIRPPPLLGLHPLVPPQNFIMLPPLAQVNRRCCVLLSQTRPASIYIQILHRHRGTHVCAFNNIDMDECERIGVPGEFTFCVNRAPCGNIFQNVRWQHLGLSFRRYFSSDKDWER</sequence>
<dbReference type="AlphaFoldDB" id="A0AAV4T2R0"/>
<proteinExistence type="predicted"/>
<evidence type="ECO:0000313" key="2">
    <source>
        <dbReference type="Proteomes" id="UP001054945"/>
    </source>
</evidence>
<name>A0AAV4T2R0_CAEEX</name>
<protein>
    <submittedName>
        <fullName evidence="1">Uncharacterized protein</fullName>
    </submittedName>
</protein>
<evidence type="ECO:0000313" key="1">
    <source>
        <dbReference type="EMBL" id="GIY40933.1"/>
    </source>
</evidence>
<comment type="caution">
    <text evidence="1">The sequence shown here is derived from an EMBL/GenBank/DDBJ whole genome shotgun (WGS) entry which is preliminary data.</text>
</comment>
<organism evidence="1 2">
    <name type="scientific">Caerostris extrusa</name>
    <name type="common">Bark spider</name>
    <name type="synonym">Caerostris bankana</name>
    <dbReference type="NCBI Taxonomy" id="172846"/>
    <lineage>
        <taxon>Eukaryota</taxon>
        <taxon>Metazoa</taxon>
        <taxon>Ecdysozoa</taxon>
        <taxon>Arthropoda</taxon>
        <taxon>Chelicerata</taxon>
        <taxon>Arachnida</taxon>
        <taxon>Araneae</taxon>
        <taxon>Araneomorphae</taxon>
        <taxon>Entelegynae</taxon>
        <taxon>Araneoidea</taxon>
        <taxon>Araneidae</taxon>
        <taxon>Caerostris</taxon>
    </lineage>
</organism>
<reference evidence="1 2" key="1">
    <citation type="submission" date="2021-06" db="EMBL/GenBank/DDBJ databases">
        <title>Caerostris extrusa draft genome.</title>
        <authorList>
            <person name="Kono N."/>
            <person name="Arakawa K."/>
        </authorList>
    </citation>
    <scope>NUCLEOTIDE SEQUENCE [LARGE SCALE GENOMIC DNA]</scope>
</reference>
<keyword evidence="2" id="KW-1185">Reference proteome</keyword>